<dbReference type="Proteomes" id="UP000199019">
    <property type="component" value="Unassembled WGS sequence"/>
</dbReference>
<organism evidence="3 4">
    <name type="scientific">Pedococcus cremeus</name>
    <dbReference type="NCBI Taxonomy" id="587636"/>
    <lineage>
        <taxon>Bacteria</taxon>
        <taxon>Bacillati</taxon>
        <taxon>Actinomycetota</taxon>
        <taxon>Actinomycetes</taxon>
        <taxon>Micrococcales</taxon>
        <taxon>Intrasporangiaceae</taxon>
        <taxon>Pedococcus</taxon>
    </lineage>
</organism>
<feature type="region of interest" description="Disordered" evidence="1">
    <location>
        <begin position="114"/>
        <end position="202"/>
    </location>
</feature>
<feature type="transmembrane region" description="Helical" evidence="2">
    <location>
        <begin position="30"/>
        <end position="48"/>
    </location>
</feature>
<gene>
    <name evidence="3" type="ORF">SAMN05216199_3592</name>
</gene>
<protein>
    <recommendedName>
        <fullName evidence="5">DUF2304 domain-containing protein</fullName>
    </recommendedName>
</protein>
<name>A0A1H9XAT4_9MICO</name>
<reference evidence="4" key="1">
    <citation type="submission" date="2016-10" db="EMBL/GenBank/DDBJ databases">
        <authorList>
            <person name="Varghese N."/>
            <person name="Submissions S."/>
        </authorList>
    </citation>
    <scope>NUCLEOTIDE SEQUENCE [LARGE SCALE GENOMIC DNA]</scope>
    <source>
        <strain evidence="4">CGMCC 1.6963</strain>
    </source>
</reference>
<dbReference type="Pfam" id="PF10066">
    <property type="entry name" value="DUF2304"/>
    <property type="match status" value="1"/>
</dbReference>
<evidence type="ECO:0000256" key="2">
    <source>
        <dbReference type="SAM" id="Phobius"/>
    </source>
</evidence>
<dbReference type="AlphaFoldDB" id="A0A1H9XAT4"/>
<evidence type="ECO:0000256" key="1">
    <source>
        <dbReference type="SAM" id="MobiDB-lite"/>
    </source>
</evidence>
<keyword evidence="2" id="KW-0812">Transmembrane</keyword>
<sequence length="202" mass="21470">MSWIKVLLIASALLVLVVLFRHRNRVLLRAGTRVAAVVLFLLAVVSIANPDIPQEVAQRVGVVRGTDLLLYLLVVVFTLTTLGLFFRLRETDDRVHQLARALAIQEALRREDRAALERADPDGDRSDADGPEGRAEAGQPASPQPAGPQPAGEVTGSQAEEGTSPSPAAEGTSSQPAGDRSATTTNSLYANTFPAARGKGKE</sequence>
<dbReference type="InterPro" id="IPR019277">
    <property type="entry name" value="DUF2304"/>
</dbReference>
<keyword evidence="4" id="KW-1185">Reference proteome</keyword>
<dbReference type="EMBL" id="FOHB01000007">
    <property type="protein sequence ID" value="SES43234.1"/>
    <property type="molecule type" value="Genomic_DNA"/>
</dbReference>
<evidence type="ECO:0008006" key="5">
    <source>
        <dbReference type="Google" id="ProtNLM"/>
    </source>
</evidence>
<evidence type="ECO:0000313" key="3">
    <source>
        <dbReference type="EMBL" id="SES43234.1"/>
    </source>
</evidence>
<keyword evidence="2" id="KW-0472">Membrane</keyword>
<keyword evidence="2" id="KW-1133">Transmembrane helix</keyword>
<feature type="compositionally biased region" description="Polar residues" evidence="1">
    <location>
        <begin position="155"/>
        <end position="190"/>
    </location>
</feature>
<evidence type="ECO:0000313" key="4">
    <source>
        <dbReference type="Proteomes" id="UP000199019"/>
    </source>
</evidence>
<accession>A0A1H9XAT4</accession>
<feature type="compositionally biased region" description="Basic and acidic residues" evidence="1">
    <location>
        <begin position="114"/>
        <end position="135"/>
    </location>
</feature>
<dbReference type="STRING" id="587636.SAMN05216199_3592"/>
<feature type="transmembrane region" description="Helical" evidence="2">
    <location>
        <begin position="6"/>
        <end position="23"/>
    </location>
</feature>
<proteinExistence type="predicted"/>
<dbReference type="RefSeq" id="WP_091761259.1">
    <property type="nucleotide sequence ID" value="NZ_FOHB01000007.1"/>
</dbReference>
<feature type="transmembrane region" description="Helical" evidence="2">
    <location>
        <begin position="68"/>
        <end position="88"/>
    </location>
</feature>